<evidence type="ECO:0000313" key="2">
    <source>
        <dbReference type="EMBL" id="CAK9252920.1"/>
    </source>
</evidence>
<name>A0ABP0VEN4_9BRYO</name>
<protein>
    <submittedName>
        <fullName evidence="2">Uncharacterized protein</fullName>
    </submittedName>
</protein>
<evidence type="ECO:0000256" key="1">
    <source>
        <dbReference type="SAM" id="MobiDB-lite"/>
    </source>
</evidence>
<reference evidence="2" key="1">
    <citation type="submission" date="2024-02" db="EMBL/GenBank/DDBJ databases">
        <authorList>
            <consortium name="ELIXIR-Norway"/>
            <consortium name="Elixir Norway"/>
        </authorList>
    </citation>
    <scope>NUCLEOTIDE SEQUENCE</scope>
</reference>
<dbReference type="Proteomes" id="UP001497444">
    <property type="component" value="Unassembled WGS sequence"/>
</dbReference>
<evidence type="ECO:0000313" key="3">
    <source>
        <dbReference type="Proteomes" id="UP001497444"/>
    </source>
</evidence>
<dbReference type="EMBL" id="CAXAQS010000734">
    <property type="protein sequence ID" value="CAK9252920.1"/>
    <property type="molecule type" value="Genomic_DNA"/>
</dbReference>
<keyword evidence="3" id="KW-1185">Reference proteome</keyword>
<organism evidence="2 3">
    <name type="scientific">Sphagnum jensenii</name>
    <dbReference type="NCBI Taxonomy" id="128206"/>
    <lineage>
        <taxon>Eukaryota</taxon>
        <taxon>Viridiplantae</taxon>
        <taxon>Streptophyta</taxon>
        <taxon>Embryophyta</taxon>
        <taxon>Bryophyta</taxon>
        <taxon>Sphagnophytina</taxon>
        <taxon>Sphagnopsida</taxon>
        <taxon>Sphagnales</taxon>
        <taxon>Sphagnaceae</taxon>
        <taxon>Sphagnum</taxon>
    </lineage>
</organism>
<proteinExistence type="predicted"/>
<feature type="region of interest" description="Disordered" evidence="1">
    <location>
        <begin position="162"/>
        <end position="207"/>
    </location>
</feature>
<sequence length="345" mass="38706">MFDTVFFNYCDYVIRNYDDIEFVSEDLPRELNNVNSDFYVFYKNQMGDAAPRHVKQSNHYQYTELNHSRADPTTYVIGDGYLTSVSNAGSGVCARPVGQNSCDLRKDSQYKNNKYSSTDDILAEWDRNSGRQYVMRDDTHAMTGDKHMFFVEKDNNMQTAKSSIKKSTARNIDKKDTNNAEPFTNRACKSGSDAQTTNLGPPAPSAPSVQYYASESAEEYLDYGRFCLLGSDYTQKLNSRDLFVGQPGFGREDNESMRRLAGGMSRRAVAKGKESTAIPFRKNEFGVVNGVRAGEVSLTKRRVDYKQTGETLGGGEYETGATYGYDMSGLKARSAGIQQKKYGLF</sequence>
<accession>A0ABP0VEN4</accession>
<comment type="caution">
    <text evidence="2">The sequence shown here is derived from an EMBL/GenBank/DDBJ whole genome shotgun (WGS) entry which is preliminary data.</text>
</comment>
<gene>
    <name evidence="2" type="ORF">CSSPJE1EN1_LOCUS28298</name>
</gene>